<dbReference type="PANTHER" id="PTHR13344:SF0">
    <property type="entry name" value="NADH DEHYDROGENASE [UBIQUINONE] 1 ALPHA SUBCOMPLEX SUBUNIT 8"/>
    <property type="match status" value="1"/>
</dbReference>
<dbReference type="GO" id="GO:0006120">
    <property type="term" value="P:mitochondrial electron transport, NADH to ubiquinone"/>
    <property type="evidence" value="ECO:0007669"/>
    <property type="project" value="InterPro"/>
</dbReference>
<reference evidence="10 11" key="1">
    <citation type="journal article" date="2014" name="Nat. Commun.">
        <title>Klebsormidium flaccidum genome reveals primary factors for plant terrestrial adaptation.</title>
        <authorList>
            <person name="Hori K."/>
            <person name="Maruyama F."/>
            <person name="Fujisawa T."/>
            <person name="Togashi T."/>
            <person name="Yamamoto N."/>
            <person name="Seo M."/>
            <person name="Sato S."/>
            <person name="Yamada T."/>
            <person name="Mori H."/>
            <person name="Tajima N."/>
            <person name="Moriyama T."/>
            <person name="Ikeuchi M."/>
            <person name="Watanabe M."/>
            <person name="Wada H."/>
            <person name="Kobayashi K."/>
            <person name="Saito M."/>
            <person name="Masuda T."/>
            <person name="Sasaki-Sekimoto Y."/>
            <person name="Mashiguchi K."/>
            <person name="Awai K."/>
            <person name="Shimojima M."/>
            <person name="Masuda S."/>
            <person name="Iwai M."/>
            <person name="Nobusawa T."/>
            <person name="Narise T."/>
            <person name="Kondo S."/>
            <person name="Saito H."/>
            <person name="Sato R."/>
            <person name="Murakawa M."/>
            <person name="Ihara Y."/>
            <person name="Oshima-Yamada Y."/>
            <person name="Ohtaka K."/>
            <person name="Satoh M."/>
            <person name="Sonobe K."/>
            <person name="Ishii M."/>
            <person name="Ohtani R."/>
            <person name="Kanamori-Sato M."/>
            <person name="Honoki R."/>
            <person name="Miyazaki D."/>
            <person name="Mochizuki H."/>
            <person name="Umetsu J."/>
            <person name="Higashi K."/>
            <person name="Shibata D."/>
            <person name="Kamiya Y."/>
            <person name="Sato N."/>
            <person name="Nakamura Y."/>
            <person name="Tabata S."/>
            <person name="Ida S."/>
            <person name="Kurokawa K."/>
            <person name="Ohta H."/>
        </authorList>
    </citation>
    <scope>NUCLEOTIDE SEQUENCE [LARGE SCALE GENOMIC DNA]</scope>
    <source>
        <strain evidence="10 11">NIES-2285</strain>
    </source>
</reference>
<dbReference type="GO" id="GO:0005739">
    <property type="term" value="C:mitochondrion"/>
    <property type="evidence" value="ECO:0007669"/>
    <property type="project" value="UniProtKB-SubCell"/>
</dbReference>
<evidence type="ECO:0000256" key="3">
    <source>
        <dbReference type="ARBA" id="ARBA00010705"/>
    </source>
</evidence>
<keyword evidence="10" id="KW-0830">Ubiquinone</keyword>
<comment type="subcellular location">
    <subcellularLocation>
        <location evidence="2">Mitochondrion</location>
    </subcellularLocation>
</comment>
<keyword evidence="5" id="KW-0679">Respiratory chain</keyword>
<proteinExistence type="inferred from homology"/>
<evidence type="ECO:0000256" key="5">
    <source>
        <dbReference type="ARBA" id="ARBA00022660"/>
    </source>
</evidence>
<evidence type="ECO:0000313" key="10">
    <source>
        <dbReference type="EMBL" id="GAQ85662.1"/>
    </source>
</evidence>
<evidence type="ECO:0000256" key="1">
    <source>
        <dbReference type="ARBA" id="ARBA00003195"/>
    </source>
</evidence>
<sequence>MPRVAPAPKLFSKPANFAGKVNQAKGKYGDSRCAGSTFLPQITGGQITMAGDAEVPVATSAVLMSAAKHIGKNCARENHAFLDCKRADETPESCLDKGEQVSRCVVSLLKELNGKCPKAFNAYVKCMDYRTNEFDLCRKEQAEFEKQCPL</sequence>
<evidence type="ECO:0000313" key="11">
    <source>
        <dbReference type="Proteomes" id="UP000054558"/>
    </source>
</evidence>
<dbReference type="STRING" id="105231.A0A1Y1I6V0"/>
<evidence type="ECO:0000256" key="7">
    <source>
        <dbReference type="ARBA" id="ARBA00022982"/>
    </source>
</evidence>
<evidence type="ECO:0000256" key="9">
    <source>
        <dbReference type="ARBA" id="ARBA00023157"/>
    </source>
</evidence>
<dbReference type="Proteomes" id="UP000054558">
    <property type="component" value="Unassembled WGS sequence"/>
</dbReference>
<evidence type="ECO:0000256" key="8">
    <source>
        <dbReference type="ARBA" id="ARBA00023128"/>
    </source>
</evidence>
<organism evidence="10 11">
    <name type="scientific">Klebsormidium nitens</name>
    <name type="common">Green alga</name>
    <name type="synonym">Ulothrix nitens</name>
    <dbReference type="NCBI Taxonomy" id="105231"/>
    <lineage>
        <taxon>Eukaryota</taxon>
        <taxon>Viridiplantae</taxon>
        <taxon>Streptophyta</taxon>
        <taxon>Klebsormidiophyceae</taxon>
        <taxon>Klebsormidiales</taxon>
        <taxon>Klebsormidiaceae</taxon>
        <taxon>Klebsormidium</taxon>
    </lineage>
</organism>
<comment type="function">
    <text evidence="1">Accessory subunit of the mitochondrial membrane respiratory chain NADH dehydrogenase (Complex I), that is believed not to be involved in catalysis. Complex I functions in the transfer of electrons from NADH to the respiratory chain. The immediate electron acceptor for the enzyme is believed to be ubiquinone.</text>
</comment>
<keyword evidence="6" id="KW-0677">Repeat</keyword>
<keyword evidence="9" id="KW-1015">Disulfide bond</keyword>
<keyword evidence="8" id="KW-0496">Mitochondrion</keyword>
<evidence type="ECO:0000256" key="4">
    <source>
        <dbReference type="ARBA" id="ARBA00022448"/>
    </source>
</evidence>
<accession>A0A1Y1I6V0</accession>
<evidence type="ECO:0000256" key="6">
    <source>
        <dbReference type="ARBA" id="ARBA00022737"/>
    </source>
</evidence>
<protein>
    <submittedName>
        <fullName evidence="10">NADH dehydrogenase (Ubiquinone) 1 alpha subcomplex 8</fullName>
    </submittedName>
</protein>
<dbReference type="AlphaFoldDB" id="A0A1Y1I6V0"/>
<keyword evidence="7" id="KW-0249">Electron transport</keyword>
<dbReference type="PROSITE" id="PS51808">
    <property type="entry name" value="CHCH"/>
    <property type="match status" value="1"/>
</dbReference>
<dbReference type="GO" id="GO:0045271">
    <property type="term" value="C:respiratory chain complex I"/>
    <property type="evidence" value="ECO:0000318"/>
    <property type="project" value="GO_Central"/>
</dbReference>
<comment type="similarity">
    <text evidence="3">Belongs to the complex I NDUFA8 subunit family.</text>
</comment>
<dbReference type="OrthoDB" id="276296at2759"/>
<gene>
    <name evidence="10" type="ORF">KFL_002470210</name>
</gene>
<dbReference type="EMBL" id="DF237196">
    <property type="protein sequence ID" value="GAQ85662.1"/>
    <property type="molecule type" value="Genomic_DNA"/>
</dbReference>
<evidence type="ECO:0000256" key="2">
    <source>
        <dbReference type="ARBA" id="ARBA00004173"/>
    </source>
</evidence>
<dbReference type="InterPro" id="IPR016680">
    <property type="entry name" value="NDUFA8"/>
</dbReference>
<dbReference type="PANTHER" id="PTHR13344">
    <property type="entry name" value="NADH-UBIQUINONE OXIDOREDUCTASE"/>
    <property type="match status" value="1"/>
</dbReference>
<keyword evidence="11" id="KW-1185">Reference proteome</keyword>
<keyword evidence="4" id="KW-0813">Transport</keyword>
<name>A0A1Y1I6V0_KLENI</name>
<dbReference type="OMA" id="REVETNC"/>